<keyword evidence="5" id="KW-1185">Reference proteome</keyword>
<dbReference type="InterPro" id="IPR007111">
    <property type="entry name" value="NACHT_NTPase"/>
</dbReference>
<gene>
    <name evidence="4" type="ORF">BP6252_12650</name>
</gene>
<accession>A0A3D8QCI5</accession>
<dbReference type="PANTHER" id="PTHR10039:SF14">
    <property type="entry name" value="NACHT DOMAIN-CONTAINING PROTEIN"/>
    <property type="match status" value="1"/>
</dbReference>
<name>A0A3D8QCI5_9HELO</name>
<reference evidence="4 5" key="1">
    <citation type="journal article" date="2018" name="IMA Fungus">
        <title>IMA Genome-F 9: Draft genome sequence of Annulohypoxylon stygium, Aspergillus mulundensis, Berkeleyomyces basicola (syn. Thielaviopsis basicola), Ceratocystis smalleyi, two Cercospora beticola strains, Coleophoma cylindrospora, Fusarium fracticaudum, Phialophora cf. hyalina, and Morchella septimelata.</title>
        <authorList>
            <person name="Wingfield B.D."/>
            <person name="Bills G.F."/>
            <person name="Dong Y."/>
            <person name="Huang W."/>
            <person name="Nel W.J."/>
            <person name="Swalarsk-Parry B.S."/>
            <person name="Vaghefi N."/>
            <person name="Wilken P.M."/>
            <person name="An Z."/>
            <person name="de Beer Z.W."/>
            <person name="De Vos L."/>
            <person name="Chen L."/>
            <person name="Duong T.A."/>
            <person name="Gao Y."/>
            <person name="Hammerbacher A."/>
            <person name="Kikkert J.R."/>
            <person name="Li Y."/>
            <person name="Li H."/>
            <person name="Li K."/>
            <person name="Li Q."/>
            <person name="Liu X."/>
            <person name="Ma X."/>
            <person name="Naidoo K."/>
            <person name="Pethybridge S.J."/>
            <person name="Sun J."/>
            <person name="Steenkamp E.T."/>
            <person name="van der Nest M.A."/>
            <person name="van Wyk S."/>
            <person name="Wingfield M.J."/>
            <person name="Xiong C."/>
            <person name="Yue Q."/>
            <person name="Zhang X."/>
        </authorList>
    </citation>
    <scope>NUCLEOTIDE SEQUENCE [LARGE SCALE GENOMIC DNA]</scope>
    <source>
        <strain evidence="4 5">BP6252</strain>
    </source>
</reference>
<sequence length="539" mass="61399">MDKGVNKRQRNDEDGHYSSRASQNPATFYKECLQDLDHTDPRVDKKRIEASKDELLEGSCSWVAHDAAFQSWWAQDNPQLLWIHGDAGKGKTMMMLALYAEISSRIKQPDPEAVVLYFFCQNTDPRLNNAAAVLRGLIFLLIVQDEHTLLSFLRKDLDEMGKALDGPILIHALFRILIDLSLKSRYSKVYLMIDALDECASDLTTLLTEITGSSCYPHKIKWLVTSRNESQIQEYLSSDDRPCLSLELNSDHVSRAVETYIDAKVTELARKKRYQPRLTSMVKEYLSSKADGTFLWVSLVCKELMRVPALDAEKKLRKFPPGLVPVYERILAQLSAPGVEDRQRHLSVLRLVTLAFRPLHLNDIVPLGGMLYDPEYSQDLVESCGSFLTIRDGKVYFVHQSAADFFKTGKGSEIFSPGESDEHLLLAYRCLQLMSSALRRNVCKLPRPDASSKDITEEQLEKHLPTSIQYSVQYWVKHLYRGQASSERCSIDEAKVVNFLRSIFLCWLEASSLIQCIADNIYDIANLQVLLSVSRNEQF</sequence>
<keyword evidence="1" id="KW-0677">Repeat</keyword>
<organism evidence="4 5">
    <name type="scientific">Coleophoma cylindrospora</name>
    <dbReference type="NCBI Taxonomy" id="1849047"/>
    <lineage>
        <taxon>Eukaryota</taxon>
        <taxon>Fungi</taxon>
        <taxon>Dikarya</taxon>
        <taxon>Ascomycota</taxon>
        <taxon>Pezizomycotina</taxon>
        <taxon>Leotiomycetes</taxon>
        <taxon>Helotiales</taxon>
        <taxon>Dermateaceae</taxon>
        <taxon>Coleophoma</taxon>
    </lineage>
</organism>
<evidence type="ECO:0000256" key="1">
    <source>
        <dbReference type="ARBA" id="ARBA00022737"/>
    </source>
</evidence>
<dbReference type="Pfam" id="PF24883">
    <property type="entry name" value="NPHP3_N"/>
    <property type="match status" value="1"/>
</dbReference>
<feature type="compositionally biased region" description="Basic and acidic residues" evidence="2">
    <location>
        <begin position="1"/>
        <end position="17"/>
    </location>
</feature>
<protein>
    <recommendedName>
        <fullName evidence="3">NACHT domain-containing protein</fullName>
    </recommendedName>
</protein>
<dbReference type="AlphaFoldDB" id="A0A3D8QCI5"/>
<dbReference type="Proteomes" id="UP000256645">
    <property type="component" value="Unassembled WGS sequence"/>
</dbReference>
<evidence type="ECO:0000313" key="4">
    <source>
        <dbReference type="EMBL" id="RDW59563.1"/>
    </source>
</evidence>
<dbReference type="InterPro" id="IPR027417">
    <property type="entry name" value="P-loop_NTPase"/>
</dbReference>
<feature type="region of interest" description="Disordered" evidence="2">
    <location>
        <begin position="1"/>
        <end position="26"/>
    </location>
</feature>
<evidence type="ECO:0000313" key="5">
    <source>
        <dbReference type="Proteomes" id="UP000256645"/>
    </source>
</evidence>
<dbReference type="PROSITE" id="PS50837">
    <property type="entry name" value="NACHT"/>
    <property type="match status" value="1"/>
</dbReference>
<evidence type="ECO:0000259" key="3">
    <source>
        <dbReference type="PROSITE" id="PS50837"/>
    </source>
</evidence>
<dbReference type="SUPFAM" id="SSF52540">
    <property type="entry name" value="P-loop containing nucleoside triphosphate hydrolases"/>
    <property type="match status" value="1"/>
</dbReference>
<dbReference type="Gene3D" id="3.40.50.300">
    <property type="entry name" value="P-loop containing nucleotide triphosphate hydrolases"/>
    <property type="match status" value="1"/>
</dbReference>
<feature type="domain" description="NACHT" evidence="3">
    <location>
        <begin position="79"/>
        <end position="237"/>
    </location>
</feature>
<dbReference type="EMBL" id="PDLM01000016">
    <property type="protein sequence ID" value="RDW59563.1"/>
    <property type="molecule type" value="Genomic_DNA"/>
</dbReference>
<proteinExistence type="predicted"/>
<dbReference type="InterPro" id="IPR056884">
    <property type="entry name" value="NPHP3-like_N"/>
</dbReference>
<dbReference type="OrthoDB" id="538223at2759"/>
<dbReference type="PANTHER" id="PTHR10039">
    <property type="entry name" value="AMELOGENIN"/>
    <property type="match status" value="1"/>
</dbReference>
<comment type="caution">
    <text evidence="4">The sequence shown here is derived from an EMBL/GenBank/DDBJ whole genome shotgun (WGS) entry which is preliminary data.</text>
</comment>
<evidence type="ECO:0000256" key="2">
    <source>
        <dbReference type="SAM" id="MobiDB-lite"/>
    </source>
</evidence>